<dbReference type="SUPFAM" id="SSF53474">
    <property type="entry name" value="alpha/beta-Hydrolases"/>
    <property type="match status" value="1"/>
</dbReference>
<dbReference type="InterPro" id="IPR029058">
    <property type="entry name" value="AB_hydrolase_fold"/>
</dbReference>
<dbReference type="InterPro" id="IPR000073">
    <property type="entry name" value="AB_hydrolase_1"/>
</dbReference>
<feature type="domain" description="AB hydrolase-1" evidence="3">
    <location>
        <begin position="24"/>
        <end position="259"/>
    </location>
</feature>
<evidence type="ECO:0000256" key="1">
    <source>
        <dbReference type="ARBA" id="ARBA00008645"/>
    </source>
</evidence>
<organism evidence="4">
    <name type="scientific">Orobanche cernua</name>
    <name type="common">Nodding broomrape</name>
    <dbReference type="NCBI Taxonomy" id="53590"/>
    <lineage>
        <taxon>Eukaryota</taxon>
        <taxon>Viridiplantae</taxon>
        <taxon>Streptophyta</taxon>
        <taxon>Embryophyta</taxon>
        <taxon>Tracheophyta</taxon>
        <taxon>Spermatophyta</taxon>
        <taxon>Magnoliopsida</taxon>
        <taxon>eudicotyledons</taxon>
        <taxon>Gunneridae</taxon>
        <taxon>Pentapetalae</taxon>
        <taxon>asterids</taxon>
        <taxon>lamiids</taxon>
        <taxon>Lamiales</taxon>
        <taxon>Orobanchaceae</taxon>
        <taxon>Orobancheae</taxon>
        <taxon>Orobanche</taxon>
    </lineage>
</organism>
<dbReference type="AlphaFoldDB" id="A0A2U8XQ55"/>
<dbReference type="ESTHER" id="oroce-OcKAI2d2">
    <property type="family name" value="RsbQ-like"/>
</dbReference>
<keyword evidence="2" id="KW-0378">Hydrolase</keyword>
<dbReference type="PANTHER" id="PTHR43039">
    <property type="entry name" value="ESTERASE-RELATED"/>
    <property type="match status" value="1"/>
</dbReference>
<reference evidence="4" key="1">
    <citation type="submission" date="2017-06" db="EMBL/GenBank/DDBJ databases">
        <title>Convergent evolution of strigolactone perception enabled host detection in parasitic plants.</title>
        <authorList>
            <person name="Conn C.E."/>
            <person name="Bythell-Douglas R."/>
            <person name="Neumann D."/>
            <person name="Yoshida S."/>
            <person name="Whittington B."/>
            <person name="Westwood J.H."/>
            <person name="Shirasu K."/>
            <person name="Bond C.S."/>
            <person name="Dyer K.A."/>
            <person name="Nelson D.C."/>
        </authorList>
    </citation>
    <scope>NUCLEOTIDE SEQUENCE</scope>
</reference>
<proteinExistence type="inferred from homology"/>
<dbReference type="EMBL" id="MF359010">
    <property type="protein sequence ID" value="AWN64539.1"/>
    <property type="molecule type" value="Genomic_DNA"/>
</dbReference>
<evidence type="ECO:0000259" key="3">
    <source>
        <dbReference type="Pfam" id="PF12697"/>
    </source>
</evidence>
<dbReference type="Gene3D" id="3.40.50.1820">
    <property type="entry name" value="alpha/beta hydrolase"/>
    <property type="match status" value="1"/>
</dbReference>
<sequence length="274" mass="30136">MNSIVGLGAAHNVRVLGSGQTTVVLNHGFGTDQSVWRHLVPHLVDQYRVVLFDNMGAGTTNPDYYDFERYATLEGYADDLLAILEEFSIGKCIYVGHSLSAMVGALASIFRPDLFHKLIMISASPRMLNTEGYYGGLEQKDHDQLLVAMETNFKSLVEGSAPLVIGGDMDSEVVQEYSRTLFNMRPDIALSVVRMLHTYDMRPFLGSVVVPCHIIHSCKDYVVPAEVAEYLRCNLGGKCIVDVMSAEGHLPHLSAPAVTIPVLLRHINSDIADV</sequence>
<evidence type="ECO:0000256" key="2">
    <source>
        <dbReference type="ARBA" id="ARBA00022801"/>
    </source>
</evidence>
<dbReference type="Pfam" id="PF12697">
    <property type="entry name" value="Abhydrolase_6"/>
    <property type="match status" value="1"/>
</dbReference>
<dbReference type="FunFam" id="3.40.50.1820:FF:000042">
    <property type="entry name" value="probable strigolactone esterase DAD2"/>
    <property type="match status" value="1"/>
</dbReference>
<evidence type="ECO:0000313" key="4">
    <source>
        <dbReference type="EMBL" id="AWN64539.1"/>
    </source>
</evidence>
<name>A0A2U8XQ55_OROCE</name>
<accession>A0A2U8XQ55</accession>
<comment type="similarity">
    <text evidence="1">Belongs to the AB hydrolase superfamily.</text>
</comment>
<dbReference type="GO" id="GO:0016787">
    <property type="term" value="F:hydrolase activity"/>
    <property type="evidence" value="ECO:0007669"/>
    <property type="project" value="UniProtKB-KW"/>
</dbReference>
<protein>
    <submittedName>
        <fullName evidence="4">KAI2d2</fullName>
    </submittedName>
</protein>